<name>A0A2K2AT45_POPTR</name>
<keyword evidence="1" id="KW-0472">Membrane</keyword>
<sequence length="71" mass="8399">MAANLHFSSKKLSKKGREEITSITGVIHSWFFQIHWHYICIMPRRKNTYVLVMLPFPLNKLNKDLKKTSKP</sequence>
<organism evidence="2 3">
    <name type="scientific">Populus trichocarpa</name>
    <name type="common">Western balsam poplar</name>
    <name type="synonym">Populus balsamifera subsp. trichocarpa</name>
    <dbReference type="NCBI Taxonomy" id="3694"/>
    <lineage>
        <taxon>Eukaryota</taxon>
        <taxon>Viridiplantae</taxon>
        <taxon>Streptophyta</taxon>
        <taxon>Embryophyta</taxon>
        <taxon>Tracheophyta</taxon>
        <taxon>Spermatophyta</taxon>
        <taxon>Magnoliopsida</taxon>
        <taxon>eudicotyledons</taxon>
        <taxon>Gunneridae</taxon>
        <taxon>Pentapetalae</taxon>
        <taxon>rosids</taxon>
        <taxon>fabids</taxon>
        <taxon>Malpighiales</taxon>
        <taxon>Salicaceae</taxon>
        <taxon>Saliceae</taxon>
        <taxon>Populus</taxon>
    </lineage>
</organism>
<evidence type="ECO:0000313" key="2">
    <source>
        <dbReference type="EMBL" id="PNT40686.1"/>
    </source>
</evidence>
<evidence type="ECO:0000313" key="3">
    <source>
        <dbReference type="Proteomes" id="UP000006729"/>
    </source>
</evidence>
<accession>A0A2K2AT45</accession>
<dbReference type="AlphaFoldDB" id="A0A2K2AT45"/>
<dbReference type="InParanoid" id="A0A2K2AT45"/>
<proteinExistence type="predicted"/>
<dbReference type="EMBL" id="CM009293">
    <property type="protein sequence ID" value="PNT40686.1"/>
    <property type="molecule type" value="Genomic_DNA"/>
</dbReference>
<feature type="transmembrane region" description="Helical" evidence="1">
    <location>
        <begin position="20"/>
        <end position="39"/>
    </location>
</feature>
<gene>
    <name evidence="2" type="ORF">POPTR_004G112000</name>
</gene>
<dbReference type="Proteomes" id="UP000006729">
    <property type="component" value="Chromosome 4"/>
</dbReference>
<reference evidence="2 3" key="1">
    <citation type="journal article" date="2006" name="Science">
        <title>The genome of black cottonwood, Populus trichocarpa (Torr. &amp; Gray).</title>
        <authorList>
            <person name="Tuskan G.A."/>
            <person name="Difazio S."/>
            <person name="Jansson S."/>
            <person name="Bohlmann J."/>
            <person name="Grigoriev I."/>
            <person name="Hellsten U."/>
            <person name="Putnam N."/>
            <person name="Ralph S."/>
            <person name="Rombauts S."/>
            <person name="Salamov A."/>
            <person name="Schein J."/>
            <person name="Sterck L."/>
            <person name="Aerts A."/>
            <person name="Bhalerao R.R."/>
            <person name="Bhalerao R.P."/>
            <person name="Blaudez D."/>
            <person name="Boerjan W."/>
            <person name="Brun A."/>
            <person name="Brunner A."/>
            <person name="Busov V."/>
            <person name="Campbell M."/>
            <person name="Carlson J."/>
            <person name="Chalot M."/>
            <person name="Chapman J."/>
            <person name="Chen G.L."/>
            <person name="Cooper D."/>
            <person name="Coutinho P.M."/>
            <person name="Couturier J."/>
            <person name="Covert S."/>
            <person name="Cronk Q."/>
            <person name="Cunningham R."/>
            <person name="Davis J."/>
            <person name="Degroeve S."/>
            <person name="Dejardin A."/>
            <person name="Depamphilis C."/>
            <person name="Detter J."/>
            <person name="Dirks B."/>
            <person name="Dubchak I."/>
            <person name="Duplessis S."/>
            <person name="Ehlting J."/>
            <person name="Ellis B."/>
            <person name="Gendler K."/>
            <person name="Goodstein D."/>
            <person name="Gribskov M."/>
            <person name="Grimwood J."/>
            <person name="Groover A."/>
            <person name="Gunter L."/>
            <person name="Hamberger B."/>
            <person name="Heinze B."/>
            <person name="Helariutta Y."/>
            <person name="Henrissat B."/>
            <person name="Holligan D."/>
            <person name="Holt R."/>
            <person name="Huang W."/>
            <person name="Islam-Faridi N."/>
            <person name="Jones S."/>
            <person name="Jones-Rhoades M."/>
            <person name="Jorgensen R."/>
            <person name="Joshi C."/>
            <person name="Kangasjarvi J."/>
            <person name="Karlsson J."/>
            <person name="Kelleher C."/>
            <person name="Kirkpatrick R."/>
            <person name="Kirst M."/>
            <person name="Kohler A."/>
            <person name="Kalluri U."/>
            <person name="Larimer F."/>
            <person name="Leebens-Mack J."/>
            <person name="Leple J.C."/>
            <person name="Locascio P."/>
            <person name="Lou Y."/>
            <person name="Lucas S."/>
            <person name="Martin F."/>
            <person name="Montanini B."/>
            <person name="Napoli C."/>
            <person name="Nelson D.R."/>
            <person name="Nelson C."/>
            <person name="Nieminen K."/>
            <person name="Nilsson O."/>
            <person name="Pereda V."/>
            <person name="Peter G."/>
            <person name="Philippe R."/>
            <person name="Pilate G."/>
            <person name="Poliakov A."/>
            <person name="Razumovskaya J."/>
            <person name="Richardson P."/>
            <person name="Rinaldi C."/>
            <person name="Ritland K."/>
            <person name="Rouze P."/>
            <person name="Ryaboy D."/>
            <person name="Schmutz J."/>
            <person name="Schrader J."/>
            <person name="Segerman B."/>
            <person name="Shin H."/>
            <person name="Siddiqui A."/>
            <person name="Sterky F."/>
            <person name="Terry A."/>
            <person name="Tsai C.J."/>
            <person name="Uberbacher E."/>
            <person name="Unneberg P."/>
            <person name="Vahala J."/>
            <person name="Wall K."/>
            <person name="Wessler S."/>
            <person name="Yang G."/>
            <person name="Yin T."/>
            <person name="Douglas C."/>
            <person name="Marra M."/>
            <person name="Sandberg G."/>
            <person name="Van de Peer Y."/>
            <person name="Rokhsar D."/>
        </authorList>
    </citation>
    <scope>NUCLEOTIDE SEQUENCE [LARGE SCALE GENOMIC DNA]</scope>
    <source>
        <strain evidence="3">cv. Nisqually</strain>
    </source>
</reference>
<keyword evidence="1" id="KW-1133">Transmembrane helix</keyword>
<keyword evidence="1" id="KW-0812">Transmembrane</keyword>
<protein>
    <submittedName>
        <fullName evidence="2">Uncharacterized protein</fullName>
    </submittedName>
</protein>
<evidence type="ECO:0000256" key="1">
    <source>
        <dbReference type="SAM" id="Phobius"/>
    </source>
</evidence>
<keyword evidence="3" id="KW-1185">Reference proteome</keyword>